<organism evidence="1">
    <name type="scientific">Anguilla anguilla</name>
    <name type="common">European freshwater eel</name>
    <name type="synonym">Muraena anguilla</name>
    <dbReference type="NCBI Taxonomy" id="7936"/>
    <lineage>
        <taxon>Eukaryota</taxon>
        <taxon>Metazoa</taxon>
        <taxon>Chordata</taxon>
        <taxon>Craniata</taxon>
        <taxon>Vertebrata</taxon>
        <taxon>Euteleostomi</taxon>
        <taxon>Actinopterygii</taxon>
        <taxon>Neopterygii</taxon>
        <taxon>Teleostei</taxon>
        <taxon>Anguilliformes</taxon>
        <taxon>Anguillidae</taxon>
        <taxon>Anguilla</taxon>
    </lineage>
</organism>
<protein>
    <submittedName>
        <fullName evidence="1">Uncharacterized protein</fullName>
    </submittedName>
</protein>
<dbReference type="AlphaFoldDB" id="A0A0E9XUZ9"/>
<dbReference type="EMBL" id="GBXM01002882">
    <property type="protein sequence ID" value="JAI05696.1"/>
    <property type="molecule type" value="Transcribed_RNA"/>
</dbReference>
<dbReference type="Gene3D" id="3.40.50.300">
    <property type="entry name" value="P-loop containing nucleotide triphosphate hydrolases"/>
    <property type="match status" value="1"/>
</dbReference>
<proteinExistence type="predicted"/>
<accession>A0A0E9XUZ9</accession>
<evidence type="ECO:0000313" key="1">
    <source>
        <dbReference type="EMBL" id="JAI05696.1"/>
    </source>
</evidence>
<name>A0A0E9XUZ9_ANGAN</name>
<dbReference type="InterPro" id="IPR027417">
    <property type="entry name" value="P-loop_NTPase"/>
</dbReference>
<reference evidence="1" key="1">
    <citation type="submission" date="2014-11" db="EMBL/GenBank/DDBJ databases">
        <authorList>
            <person name="Amaro Gonzalez C."/>
        </authorList>
    </citation>
    <scope>NUCLEOTIDE SEQUENCE</scope>
</reference>
<reference evidence="1" key="2">
    <citation type="journal article" date="2015" name="Fish Shellfish Immunol.">
        <title>Early steps in the European eel (Anguilla anguilla)-Vibrio vulnificus interaction in the gills: Role of the RtxA13 toxin.</title>
        <authorList>
            <person name="Callol A."/>
            <person name="Pajuelo D."/>
            <person name="Ebbesson L."/>
            <person name="Teles M."/>
            <person name="MacKenzie S."/>
            <person name="Amaro C."/>
        </authorList>
    </citation>
    <scope>NUCLEOTIDE SEQUENCE</scope>
</reference>
<sequence>MQNRSQVSELLKKIDRMVTINGGGYYTNEMYKRAEKVIEEQKIKRFWKN</sequence>